<dbReference type="InterPro" id="IPR052021">
    <property type="entry name" value="Type-I_RS_S_subunit"/>
</dbReference>
<keyword evidence="3" id="KW-0238">DNA-binding</keyword>
<protein>
    <recommendedName>
        <fullName evidence="5">Type I restriction modification DNA specificity domain-containing protein</fullName>
    </recommendedName>
</protein>
<evidence type="ECO:0000259" key="5">
    <source>
        <dbReference type="Pfam" id="PF01420"/>
    </source>
</evidence>
<accession>A0A0P0URJ5</accession>
<dbReference type="Pfam" id="PF01420">
    <property type="entry name" value="Methylase_S"/>
    <property type="match status" value="2"/>
</dbReference>
<dbReference type="PANTHER" id="PTHR30408">
    <property type="entry name" value="TYPE-1 RESTRICTION ENZYME ECOKI SPECIFICITY PROTEIN"/>
    <property type="match status" value="1"/>
</dbReference>
<feature type="domain" description="Type I restriction modification DNA specificity" evidence="5">
    <location>
        <begin position="156"/>
        <end position="331"/>
    </location>
</feature>
<organism evidence="6 7">
    <name type="scientific">endosymbiont of Bathymodiolus septemdierum str. Myojin knoll</name>
    <dbReference type="NCBI Taxonomy" id="1303921"/>
    <lineage>
        <taxon>Bacteria</taxon>
        <taxon>Pseudomonadati</taxon>
        <taxon>Pseudomonadota</taxon>
        <taxon>Gammaproteobacteria</taxon>
        <taxon>sulfur-oxidizing symbionts</taxon>
    </lineage>
</organism>
<dbReference type="SUPFAM" id="SSF116734">
    <property type="entry name" value="DNA methylase specificity domain"/>
    <property type="match status" value="2"/>
</dbReference>
<evidence type="ECO:0000256" key="1">
    <source>
        <dbReference type="ARBA" id="ARBA00010923"/>
    </source>
</evidence>
<gene>
    <name evidence="6" type="ORF">BSEPE_0662</name>
</gene>
<feature type="domain" description="Type I restriction modification DNA specificity" evidence="5">
    <location>
        <begin position="19"/>
        <end position="89"/>
    </location>
</feature>
<comment type="similarity">
    <text evidence="1">Belongs to the type-I restriction system S methylase family.</text>
</comment>
<dbReference type="GO" id="GO:0009307">
    <property type="term" value="P:DNA restriction-modification system"/>
    <property type="evidence" value="ECO:0007669"/>
    <property type="project" value="UniProtKB-KW"/>
</dbReference>
<dbReference type="InterPro" id="IPR000055">
    <property type="entry name" value="Restrct_endonuc_typeI_TRD"/>
</dbReference>
<reference evidence="6 7" key="1">
    <citation type="journal article" date="2000" name="Mar. Ecol. Prog. Ser.">
        <title>Phylogenetic characterization of endosymbionts in three hydrothermal vent mussels: influence on host distributions.</title>
        <authorList>
            <person name="Fujiwara Y."/>
            <person name="Takai K."/>
            <person name="Uematsu K."/>
            <person name="Tsuchida S."/>
            <person name="Hunt J.C."/>
            <person name="Hashimoto J."/>
        </authorList>
    </citation>
    <scope>NUCLEOTIDE SEQUENCE [LARGE SCALE GENOMIC DNA]</scope>
    <source>
        <strain evidence="6 7">Myojin Knoll</strain>
    </source>
</reference>
<dbReference type="EMBL" id="AP013042">
    <property type="protein sequence ID" value="BAS67659.1"/>
    <property type="molecule type" value="Genomic_DNA"/>
</dbReference>
<name>A0A0P0URJ5_9GAMM</name>
<evidence type="ECO:0000256" key="3">
    <source>
        <dbReference type="ARBA" id="ARBA00023125"/>
    </source>
</evidence>
<dbReference type="STRING" id="1303921.BSEPE_0662"/>
<dbReference type="Gene3D" id="3.90.220.20">
    <property type="entry name" value="DNA methylase specificity domains"/>
    <property type="match status" value="2"/>
</dbReference>
<keyword evidence="2" id="KW-0680">Restriction system</keyword>
<dbReference type="PANTHER" id="PTHR30408:SF12">
    <property type="entry name" value="TYPE I RESTRICTION ENZYME MJAVIII SPECIFICITY SUBUNIT"/>
    <property type="match status" value="1"/>
</dbReference>
<evidence type="ECO:0000256" key="4">
    <source>
        <dbReference type="SAM" id="Coils"/>
    </source>
</evidence>
<keyword evidence="7" id="KW-1185">Reference proteome</keyword>
<evidence type="ECO:0000256" key="2">
    <source>
        <dbReference type="ARBA" id="ARBA00022747"/>
    </source>
</evidence>
<dbReference type="GO" id="GO:0003677">
    <property type="term" value="F:DNA binding"/>
    <property type="evidence" value="ECO:0007669"/>
    <property type="project" value="UniProtKB-KW"/>
</dbReference>
<dbReference type="Proteomes" id="UP000067399">
    <property type="component" value="Chromosome"/>
</dbReference>
<dbReference type="InterPro" id="IPR044946">
    <property type="entry name" value="Restrct_endonuc_typeI_TRD_sf"/>
</dbReference>
<dbReference type="REBASE" id="127776">
    <property type="entry name" value="S.EbaMkORF659P"/>
</dbReference>
<reference evidence="6 7" key="2">
    <citation type="journal article" date="2016" name="ISME J.">
        <title>Heterogeneous composition of key metabolic gene clusters in a vent mussel symbiont population.</title>
        <authorList>
            <person name="Ikuta T."/>
            <person name="Takaki Y."/>
            <person name="Nagai Y."/>
            <person name="Shimamura S."/>
            <person name="Tsuda M."/>
            <person name="Kawagucci S."/>
            <person name="Aoki Y."/>
            <person name="Inoue K."/>
            <person name="Teruya M."/>
            <person name="Satou K."/>
            <person name="Teruya K."/>
            <person name="Shimoji M."/>
            <person name="Tamotsu H."/>
            <person name="Hirano T."/>
            <person name="Maruyama T."/>
            <person name="Yoshida T."/>
        </authorList>
    </citation>
    <scope>NUCLEOTIDE SEQUENCE [LARGE SCALE GENOMIC DNA]</scope>
    <source>
        <strain evidence="6 7">Myojin Knoll</strain>
    </source>
</reference>
<proteinExistence type="inferred from homology"/>
<dbReference type="KEGG" id="ebh:BSEPE_0662"/>
<evidence type="ECO:0000313" key="6">
    <source>
        <dbReference type="EMBL" id="BAS67659.1"/>
    </source>
</evidence>
<dbReference type="AlphaFoldDB" id="A0A0P0URJ5"/>
<feature type="coiled-coil region" evidence="4">
    <location>
        <begin position="305"/>
        <end position="340"/>
    </location>
</feature>
<keyword evidence="4" id="KW-0175">Coiled coil</keyword>
<evidence type="ECO:0000313" key="7">
    <source>
        <dbReference type="Proteomes" id="UP000067399"/>
    </source>
</evidence>
<sequence length="346" mass="39169">MVCTNERFQIFVSVALLRPNNKVSSKYLETALNLNCSYLQYDRVVKGSGVPDLHLEDIRKIKIPIPPKKIQAEIVAKMDTAYKNKQDKEQQAQDLLNSIDTYLLGELGIDLPKQIDNSLKARIFTKKISDITGGRFDAISSHMQIYEKFLLEGKTKVIKLKAVVSSIKTGSTPHNKLEPYVDKGIPFLRNTNISNGCINLSKVKFIKNELKNELTYSSKNDVIICIAGTVGNSAVNTYDNLSINQNITSLTLNKNKINPYFLNYYFNSDLSIKLVKRQCSIATILYINNDNLLNLYIPLPPLVKQNQIAERINKIRDQAKQLQIEAKDELEQAKKEIETMILGGEQ</sequence>